<gene>
    <name evidence="2" type="ORF">LARSCL_LOCUS15300</name>
</gene>
<dbReference type="AlphaFoldDB" id="A0AAV2AWU4"/>
<proteinExistence type="predicted"/>
<reference evidence="2 3" key="1">
    <citation type="submission" date="2024-04" db="EMBL/GenBank/DDBJ databases">
        <authorList>
            <person name="Rising A."/>
            <person name="Reimegard J."/>
            <person name="Sonavane S."/>
            <person name="Akerstrom W."/>
            <person name="Nylinder S."/>
            <person name="Hedman E."/>
            <person name="Kallberg Y."/>
        </authorList>
    </citation>
    <scope>NUCLEOTIDE SEQUENCE [LARGE SCALE GENOMIC DNA]</scope>
</reference>
<sequence length="245" mass="27341">MILLSSVYVSSMLALLIPMALLPVVSLGEVCTLHELHGCLESLQSVTQSNDLVFVTTRAELLALCSKLKESVICVDEHMKNCFNPTQTKVFNQVVAGARQFLVELCVAGPTQEAYLTHSPCYKNVSLSEEKCAPKYRHLIQISENVEGQRNIDEGLRESCCAFNDFVLCKYVYVRKDCGQDAADFLEQHLDRISSPLIHEHCAHYTYASDSCNPSSSPILLPDYTLLLLTVTVTLVQLIRGWKKP</sequence>
<accession>A0AAV2AWU4</accession>
<protein>
    <submittedName>
        <fullName evidence="2">Uncharacterized protein</fullName>
    </submittedName>
</protein>
<dbReference type="Proteomes" id="UP001497382">
    <property type="component" value="Unassembled WGS sequence"/>
</dbReference>
<comment type="caution">
    <text evidence="2">The sequence shown here is derived from an EMBL/GenBank/DDBJ whole genome shotgun (WGS) entry which is preliminary data.</text>
</comment>
<organism evidence="2 3">
    <name type="scientific">Larinioides sclopetarius</name>
    <dbReference type="NCBI Taxonomy" id="280406"/>
    <lineage>
        <taxon>Eukaryota</taxon>
        <taxon>Metazoa</taxon>
        <taxon>Ecdysozoa</taxon>
        <taxon>Arthropoda</taxon>
        <taxon>Chelicerata</taxon>
        <taxon>Arachnida</taxon>
        <taxon>Araneae</taxon>
        <taxon>Araneomorphae</taxon>
        <taxon>Entelegynae</taxon>
        <taxon>Araneoidea</taxon>
        <taxon>Araneidae</taxon>
        <taxon>Larinioides</taxon>
    </lineage>
</organism>
<dbReference type="EMBL" id="CAXIEN010000230">
    <property type="protein sequence ID" value="CAL1288367.1"/>
    <property type="molecule type" value="Genomic_DNA"/>
</dbReference>
<name>A0AAV2AWU4_9ARAC</name>
<keyword evidence="1" id="KW-0732">Signal</keyword>
<evidence type="ECO:0000313" key="3">
    <source>
        <dbReference type="Proteomes" id="UP001497382"/>
    </source>
</evidence>
<dbReference type="PANTHER" id="PTHR33964">
    <property type="entry name" value="RE45066P-RELATED"/>
    <property type="match status" value="1"/>
</dbReference>
<evidence type="ECO:0000256" key="1">
    <source>
        <dbReference type="SAM" id="SignalP"/>
    </source>
</evidence>
<keyword evidence="3" id="KW-1185">Reference proteome</keyword>
<dbReference type="PANTHER" id="PTHR33964:SF1">
    <property type="entry name" value="RE45066P"/>
    <property type="match status" value="1"/>
</dbReference>
<feature type="chain" id="PRO_5043584346" evidence="1">
    <location>
        <begin position="28"/>
        <end position="245"/>
    </location>
</feature>
<feature type="signal peptide" evidence="1">
    <location>
        <begin position="1"/>
        <end position="27"/>
    </location>
</feature>
<evidence type="ECO:0000313" key="2">
    <source>
        <dbReference type="EMBL" id="CAL1288367.1"/>
    </source>
</evidence>